<dbReference type="PANTHER" id="PTHR46307:SF4">
    <property type="entry name" value="G9A, ISOFORM B"/>
    <property type="match status" value="1"/>
</dbReference>
<comment type="caution">
    <text evidence="1">The sequence shown here is derived from an EMBL/GenBank/DDBJ whole genome shotgun (WGS) entry which is preliminary data.</text>
</comment>
<dbReference type="PANTHER" id="PTHR46307">
    <property type="entry name" value="G9A, ISOFORM B"/>
    <property type="match status" value="1"/>
</dbReference>
<sequence length="140" mass="15739">MVGLCEGGNEPSGSLKAIYPPMLFECNQGCTCNRITCHNRVVQHGLTARFQLFRTKDKGWGVRTLRPISKGTYVCETKTNVMTQGKEHHASEMNYAKYVTKRVATIKDIIPLVALSKRVEISPKKMTDVNNLPMKHYGPK</sequence>
<gene>
    <name evidence="1" type="ORF">ANN_27205</name>
</gene>
<keyword evidence="2" id="KW-1185">Reference proteome</keyword>
<name>A0ABQ8RXI5_PERAM</name>
<dbReference type="InterPro" id="IPR043550">
    <property type="entry name" value="EHMT1/EHMT2"/>
</dbReference>
<dbReference type="InterPro" id="IPR046341">
    <property type="entry name" value="SET_dom_sf"/>
</dbReference>
<evidence type="ECO:0000313" key="2">
    <source>
        <dbReference type="Proteomes" id="UP001148838"/>
    </source>
</evidence>
<evidence type="ECO:0000313" key="1">
    <source>
        <dbReference type="EMBL" id="KAJ4426391.1"/>
    </source>
</evidence>
<protein>
    <submittedName>
        <fullName evidence="1">Uncharacterized protein</fullName>
    </submittedName>
</protein>
<organism evidence="1 2">
    <name type="scientific">Periplaneta americana</name>
    <name type="common">American cockroach</name>
    <name type="synonym">Blatta americana</name>
    <dbReference type="NCBI Taxonomy" id="6978"/>
    <lineage>
        <taxon>Eukaryota</taxon>
        <taxon>Metazoa</taxon>
        <taxon>Ecdysozoa</taxon>
        <taxon>Arthropoda</taxon>
        <taxon>Hexapoda</taxon>
        <taxon>Insecta</taxon>
        <taxon>Pterygota</taxon>
        <taxon>Neoptera</taxon>
        <taxon>Polyneoptera</taxon>
        <taxon>Dictyoptera</taxon>
        <taxon>Blattodea</taxon>
        <taxon>Blattoidea</taxon>
        <taxon>Blattidae</taxon>
        <taxon>Blattinae</taxon>
        <taxon>Periplaneta</taxon>
    </lineage>
</organism>
<dbReference type="EMBL" id="JAJSOF020000040">
    <property type="protein sequence ID" value="KAJ4426391.1"/>
    <property type="molecule type" value="Genomic_DNA"/>
</dbReference>
<dbReference type="SUPFAM" id="SSF82199">
    <property type="entry name" value="SET domain"/>
    <property type="match status" value="1"/>
</dbReference>
<accession>A0ABQ8RXI5</accession>
<dbReference type="Gene3D" id="2.170.270.10">
    <property type="entry name" value="SET domain"/>
    <property type="match status" value="1"/>
</dbReference>
<dbReference type="Proteomes" id="UP001148838">
    <property type="component" value="Unassembled WGS sequence"/>
</dbReference>
<reference evidence="1 2" key="1">
    <citation type="journal article" date="2022" name="Allergy">
        <title>Genome assembly and annotation of Periplaneta americana reveal a comprehensive cockroach allergen profile.</title>
        <authorList>
            <person name="Wang L."/>
            <person name="Xiong Q."/>
            <person name="Saelim N."/>
            <person name="Wang L."/>
            <person name="Nong W."/>
            <person name="Wan A.T."/>
            <person name="Shi M."/>
            <person name="Liu X."/>
            <person name="Cao Q."/>
            <person name="Hui J.H.L."/>
            <person name="Sookrung N."/>
            <person name="Leung T.F."/>
            <person name="Tungtrongchitr A."/>
            <person name="Tsui S.K.W."/>
        </authorList>
    </citation>
    <scope>NUCLEOTIDE SEQUENCE [LARGE SCALE GENOMIC DNA]</scope>
    <source>
        <tissue evidence="1">Whole body-01</tissue>
    </source>
</reference>
<proteinExistence type="predicted"/>